<feature type="transmembrane region" description="Helical" evidence="1">
    <location>
        <begin position="174"/>
        <end position="192"/>
    </location>
</feature>
<evidence type="ECO:0000313" key="3">
    <source>
        <dbReference type="EMBL" id="OAD63733.1"/>
    </source>
</evidence>
<dbReference type="Proteomes" id="UP001275867">
    <property type="component" value="Unassembled WGS sequence"/>
</dbReference>
<sequence length="384" mass="43000">MTYKNYLSRKILKNKFNFIPLVILILAVLICLAFNVRNKAANSYLIDTKNDIRQGKQALHDSQSDLKRKNESAAARKIDKTNIADEKRDIKTNQLILNRVHGRQWRAAYKQKIILIKQDLKVSLNSKGSGTGLIKAMKRDLLIYQDLAKKNLEKQDDDFPTQGIGYSVWVSKTILPYLLVLSIIFVLVQIYGDAFEGKLNKNNLLPISKKTVISENITSGSIFSIGTLIITELIALMAGWTVSGVGALNYPYLSYAVGSGKMELKNISDLILPSLLLQCLAIVFIIELTYFIVTLVRNRLASLFITLLLTIGVVLMTSVVEPIQRIAQFLPTTYVNGISVVSGQYGQSIANYHLSFSTGLLTLIPSIMIFYLLIVFVNTKLLKF</sequence>
<reference evidence="2" key="2">
    <citation type="submission" date="2019-10" db="EMBL/GenBank/DDBJ databases">
        <title>Malate fermentation in French cider.</title>
        <authorList>
            <person name="Cousin F.J."/>
            <person name="Medina Fernandez S."/>
            <person name="Misery B."/>
            <person name="Laplace J.-M."/>
            <person name="Cretenet M."/>
        </authorList>
    </citation>
    <scope>NUCLEOTIDE SEQUENCE</scope>
    <source>
        <strain evidence="2">UCMA15901</strain>
    </source>
</reference>
<dbReference type="EMBL" id="WERX01000003">
    <property type="protein sequence ID" value="MDV7693610.1"/>
    <property type="molecule type" value="Genomic_DNA"/>
</dbReference>
<evidence type="ECO:0000313" key="5">
    <source>
        <dbReference type="Proteomes" id="UP001275867"/>
    </source>
</evidence>
<evidence type="ECO:0000256" key="1">
    <source>
        <dbReference type="SAM" id="Phobius"/>
    </source>
</evidence>
<feature type="transmembrane region" description="Helical" evidence="1">
    <location>
        <begin position="300"/>
        <end position="320"/>
    </location>
</feature>
<accession>A0AAP5T9Y8</accession>
<name>A0AAP5T9Y8_9LACO</name>
<keyword evidence="1" id="KW-1133">Transmembrane helix</keyword>
<feature type="transmembrane region" description="Helical" evidence="1">
    <location>
        <begin position="270"/>
        <end position="293"/>
    </location>
</feature>
<comment type="caution">
    <text evidence="2">The sequence shown here is derived from an EMBL/GenBank/DDBJ whole genome shotgun (WGS) entry which is preliminary data.</text>
</comment>
<keyword evidence="1" id="KW-0812">Transmembrane</keyword>
<organism evidence="2 5">
    <name type="scientific">Pediococcus parvulus</name>
    <dbReference type="NCBI Taxonomy" id="54062"/>
    <lineage>
        <taxon>Bacteria</taxon>
        <taxon>Bacillati</taxon>
        <taxon>Bacillota</taxon>
        <taxon>Bacilli</taxon>
        <taxon>Lactobacillales</taxon>
        <taxon>Lactobacillaceae</taxon>
        <taxon>Pediococcus</taxon>
    </lineage>
</organism>
<dbReference type="RefSeq" id="WP_068807210.1">
    <property type="nucleotide sequence ID" value="NZ_CP158977.1"/>
</dbReference>
<protein>
    <submittedName>
        <fullName evidence="2">Uncharacterized protein</fullName>
    </submittedName>
</protein>
<evidence type="ECO:0000313" key="4">
    <source>
        <dbReference type="Proteomes" id="UP000077280"/>
    </source>
</evidence>
<gene>
    <name evidence="3" type="ORF">A7K95_08540</name>
    <name evidence="2" type="ORF">GA842_01700</name>
</gene>
<keyword evidence="1" id="KW-0472">Membrane</keyword>
<proteinExistence type="predicted"/>
<dbReference type="AlphaFoldDB" id="A0AAP5T9Y8"/>
<evidence type="ECO:0000313" key="2">
    <source>
        <dbReference type="EMBL" id="MDV7693610.1"/>
    </source>
</evidence>
<keyword evidence="4" id="KW-1185">Reference proteome</keyword>
<feature type="transmembrane region" description="Helical" evidence="1">
    <location>
        <begin position="354"/>
        <end position="377"/>
    </location>
</feature>
<feature type="transmembrane region" description="Helical" evidence="1">
    <location>
        <begin position="16"/>
        <end position="36"/>
    </location>
</feature>
<dbReference type="Proteomes" id="UP000077280">
    <property type="component" value="Unassembled WGS sequence"/>
</dbReference>
<dbReference type="EMBL" id="LXND01000060">
    <property type="protein sequence ID" value="OAD63733.1"/>
    <property type="molecule type" value="Genomic_DNA"/>
</dbReference>
<reference evidence="3 4" key="1">
    <citation type="submission" date="2016-05" db="EMBL/GenBank/DDBJ databases">
        <title>Draft genome sequence of Pediococcus parvulus 2.6, a probiotic beta-glucan producer strain.</title>
        <authorList>
            <person name="Mohedano M.L."/>
            <person name="Perez-Ramos A."/>
            <person name="Duenas M.T."/>
            <person name="Lamontanara A."/>
            <person name="Orru L."/>
            <person name="Spano G."/>
            <person name="Capozzi V."/>
            <person name="Lopez P."/>
        </authorList>
    </citation>
    <scope>NUCLEOTIDE SEQUENCE [LARGE SCALE GENOMIC DNA]</scope>
    <source>
        <strain evidence="3 4">2.6</strain>
    </source>
</reference>
<feature type="transmembrane region" description="Helical" evidence="1">
    <location>
        <begin position="222"/>
        <end position="250"/>
    </location>
</feature>